<evidence type="ECO:0000256" key="1">
    <source>
        <dbReference type="SAM" id="MobiDB-lite"/>
    </source>
</evidence>
<organism evidence="3 4">
    <name type="scientific">Roseobacter cerasinus</name>
    <dbReference type="NCBI Taxonomy" id="2602289"/>
    <lineage>
        <taxon>Bacteria</taxon>
        <taxon>Pseudomonadati</taxon>
        <taxon>Pseudomonadota</taxon>
        <taxon>Alphaproteobacteria</taxon>
        <taxon>Rhodobacterales</taxon>
        <taxon>Roseobacteraceae</taxon>
        <taxon>Roseobacter</taxon>
    </lineage>
</organism>
<gene>
    <name evidence="3" type="ORF">So717_39950</name>
</gene>
<comment type="caution">
    <text evidence="3">The sequence shown here is derived from an EMBL/GenBank/DDBJ whole genome shotgun (WGS) entry which is preliminary data.</text>
</comment>
<evidence type="ECO:0000313" key="4">
    <source>
        <dbReference type="Proteomes" id="UP000436522"/>
    </source>
</evidence>
<evidence type="ECO:0000259" key="2">
    <source>
        <dbReference type="Pfam" id="PF22483"/>
    </source>
</evidence>
<accession>A0A640VX56</accession>
<dbReference type="PANTHER" id="PTHR35004:SF7">
    <property type="entry name" value="INTEGRASE PROTEIN"/>
    <property type="match status" value="1"/>
</dbReference>
<dbReference type="EMBL" id="BLIV01000010">
    <property type="protein sequence ID" value="GFE52242.1"/>
    <property type="molecule type" value="Genomic_DNA"/>
</dbReference>
<proteinExistence type="predicted"/>
<reference evidence="3 4" key="1">
    <citation type="submission" date="2019-12" db="EMBL/GenBank/DDBJ databases">
        <title>Roseobacter cerasinus sp. nov., isolated from seawater around aquaculture.</title>
        <authorList>
            <person name="Muramatsu S."/>
            <person name="Takabe Y."/>
            <person name="Mori K."/>
            <person name="Takaichi S."/>
            <person name="Hanada S."/>
        </authorList>
    </citation>
    <scope>NUCLEOTIDE SEQUENCE [LARGE SCALE GENOMIC DNA]</scope>
    <source>
        <strain evidence="3 4">AI77</strain>
    </source>
</reference>
<name>A0A640VX56_9RHOB</name>
<protein>
    <recommendedName>
        <fullName evidence="2">Transposase for insertion sequence element IS21-like C-terminal domain-containing protein</fullName>
    </recommendedName>
</protein>
<feature type="region of interest" description="Disordered" evidence="1">
    <location>
        <begin position="330"/>
        <end position="349"/>
    </location>
</feature>
<dbReference type="PANTHER" id="PTHR35004">
    <property type="entry name" value="TRANSPOSASE RV3428C-RELATED"/>
    <property type="match status" value="1"/>
</dbReference>
<feature type="domain" description="Transposase for insertion sequence element IS21-like C-terminal" evidence="2">
    <location>
        <begin position="133"/>
        <end position="205"/>
    </location>
</feature>
<dbReference type="Pfam" id="PF22483">
    <property type="entry name" value="Mu-transpos_C_2"/>
    <property type="match status" value="1"/>
</dbReference>
<dbReference type="AlphaFoldDB" id="A0A640VX56"/>
<dbReference type="Proteomes" id="UP000436522">
    <property type="component" value="Unassembled WGS sequence"/>
</dbReference>
<keyword evidence="4" id="KW-1185">Reference proteome</keyword>
<sequence length="349" mass="39310">MPNGVRRARQAFAFFEGACARGIYDNVKTAVDAIFVGKDRAHNRRLQQMCGHYLVDLVACTPASGWEKGQVEHQVGVIRRRFFVPWPKFKSYAELNAWLEDRCLAYARTNMHPEMRDRTIWEVLEEERPSLVPYVGSFDGFHAVSASVSKTCLVRFDKNRCSVDALAVGRLVEIRTYADRLECWQDGRIAGSHERVFGRNNTVYDPLHYISVLARKPGALRNGAPFKQWDLPIAVRRVQRKLERQPGGDRQMVQILAAVLSDDLDAVEAACAEALSHNVHSAGVVLNILARRREPPPPLTIATPDALRLSCEPAANCDRYDSLRRTRNETLRGAGRNGPVEALRHEDGL</sequence>
<evidence type="ECO:0000313" key="3">
    <source>
        <dbReference type="EMBL" id="GFE52242.1"/>
    </source>
</evidence>
<dbReference type="InterPro" id="IPR054353">
    <property type="entry name" value="IstA-like_C"/>
</dbReference>